<dbReference type="Pfam" id="PF13860">
    <property type="entry name" value="FlgD_ig"/>
    <property type="match status" value="1"/>
</dbReference>
<dbReference type="Gene3D" id="2.60.40.4070">
    <property type="match status" value="1"/>
</dbReference>
<feature type="domain" description="Right handed beta helix" evidence="4">
    <location>
        <begin position="255"/>
        <end position="385"/>
    </location>
</feature>
<evidence type="ECO:0000313" key="7">
    <source>
        <dbReference type="Proteomes" id="UP000317691"/>
    </source>
</evidence>
<dbReference type="PANTHER" id="PTHR40088">
    <property type="entry name" value="PECTATE LYASE (EUROFUNG)"/>
    <property type="match status" value="1"/>
</dbReference>
<keyword evidence="2" id="KW-0964">Secreted</keyword>
<dbReference type="InterPro" id="IPR025965">
    <property type="entry name" value="FlgD/Vpr_Ig-like"/>
</dbReference>
<evidence type="ECO:0000256" key="3">
    <source>
        <dbReference type="ARBA" id="ARBA00022729"/>
    </source>
</evidence>
<reference evidence="6 7" key="1">
    <citation type="journal article" date="2019" name="Nat. Microbiol.">
        <title>Mediterranean grassland soil C-N compound turnover is dependent on rainfall and depth, and is mediated by genomically divergent microorganisms.</title>
        <authorList>
            <person name="Diamond S."/>
            <person name="Andeer P.F."/>
            <person name="Li Z."/>
            <person name="Crits-Christoph A."/>
            <person name="Burstein D."/>
            <person name="Anantharaman K."/>
            <person name="Lane K.R."/>
            <person name="Thomas B.C."/>
            <person name="Pan C."/>
            <person name="Northen T.R."/>
            <person name="Banfield J.F."/>
        </authorList>
    </citation>
    <scope>NUCLEOTIDE SEQUENCE [LARGE SCALE GENOMIC DNA]</scope>
    <source>
        <strain evidence="6">WS_9</strain>
    </source>
</reference>
<dbReference type="InterPro" id="IPR039448">
    <property type="entry name" value="Beta_helix"/>
</dbReference>
<name>A0A538TQ59_UNCEI</name>
<dbReference type="Proteomes" id="UP000317691">
    <property type="component" value="Unassembled WGS sequence"/>
</dbReference>
<evidence type="ECO:0000313" key="6">
    <source>
        <dbReference type="EMBL" id="TMQ65715.1"/>
    </source>
</evidence>
<dbReference type="InterPro" id="IPR006626">
    <property type="entry name" value="PbH1"/>
</dbReference>
<evidence type="ECO:0000259" key="4">
    <source>
        <dbReference type="Pfam" id="PF13229"/>
    </source>
</evidence>
<dbReference type="PANTHER" id="PTHR40088:SF2">
    <property type="entry name" value="SECRETED SUGAR HYDROLASE"/>
    <property type="match status" value="1"/>
</dbReference>
<gene>
    <name evidence="6" type="ORF">E6K79_04265</name>
</gene>
<dbReference type="InterPro" id="IPR059226">
    <property type="entry name" value="Choice_anch_Q_dom"/>
</dbReference>
<dbReference type="AlphaFoldDB" id="A0A538TQ59"/>
<evidence type="ECO:0000256" key="2">
    <source>
        <dbReference type="ARBA" id="ARBA00022525"/>
    </source>
</evidence>
<dbReference type="InterPro" id="IPR011050">
    <property type="entry name" value="Pectin_lyase_fold/virulence"/>
</dbReference>
<keyword evidence="3" id="KW-0732">Signal</keyword>
<comment type="subcellular location">
    <subcellularLocation>
        <location evidence="1">Secreted</location>
    </subcellularLocation>
</comment>
<dbReference type="InterPro" id="IPR052052">
    <property type="entry name" value="Polysaccharide_Lyase_9"/>
</dbReference>
<dbReference type="SUPFAM" id="SSF51126">
    <property type="entry name" value="Pectin lyase-like"/>
    <property type="match status" value="1"/>
</dbReference>
<organism evidence="6 7">
    <name type="scientific">Eiseniibacteriota bacterium</name>
    <dbReference type="NCBI Taxonomy" id="2212470"/>
    <lineage>
        <taxon>Bacteria</taxon>
        <taxon>Candidatus Eiseniibacteriota</taxon>
    </lineage>
</organism>
<dbReference type="Gene3D" id="2.160.20.10">
    <property type="entry name" value="Single-stranded right-handed beta-helix, Pectin lyase-like"/>
    <property type="match status" value="1"/>
</dbReference>
<dbReference type="NCBIfam" id="NF041518">
    <property type="entry name" value="choice_anch_Q"/>
    <property type="match status" value="1"/>
</dbReference>
<dbReference type="InterPro" id="IPR012334">
    <property type="entry name" value="Pectin_lyas_fold"/>
</dbReference>
<sequence length="566" mass="58843">MGLPIVVVHFLRRCRLATFLSVLFLPGIVSAREIIVAPSGGDFATIAAGVGAAQAGDTVTVRAGIYNGAVSFGRSGSAAAFITLRGDPGAILDGTGGPGQGITISSRNYIRVTGMTVRNFMGSGTPMGISVDGSSSFIELRNNLIHNIESPNDNAHGIAFYGTAATPMTNIVVEGNEIRNCRLGQSESLVLNGNVTGFTVAKNLVHDNDNIGIDFIGFESTGPAGQDQARNGICVENVVYNISSATNPTYFGDRSADGIYVDGGRDIVIERNKVDNCDIGVEVASEHLGKTTSNITVRNNFISRGYQGNVLMGGYDASRGNAQNVVVVNNTTYQGTGGEIVLQYNCDGITIKNNILDAKAGQPYIFNGGGNNTNVTVGNNVYFGASSTSPGSYPDASARFVNPLLVTPLTDLHLQAGSPAIDAGINLGNDAQGQPLSGVSSIDGTPRVHGSAIDIGADEFGAVAAVGGSNSPPSPNLMAHARPNPFNPLTTIVYTVATEGRVSLRIFDASGRLVRTLADVIRRPGQFTASWDGKTDGGTPSASGAYFLQARFADGTKAQQKVTLAR</sequence>
<protein>
    <submittedName>
        <fullName evidence="6">DUF5123 domain-containing protein</fullName>
    </submittedName>
</protein>
<evidence type="ECO:0000259" key="5">
    <source>
        <dbReference type="Pfam" id="PF13860"/>
    </source>
</evidence>
<comment type="caution">
    <text evidence="6">The sequence shown here is derived from an EMBL/GenBank/DDBJ whole genome shotgun (WGS) entry which is preliminary data.</text>
</comment>
<dbReference type="Pfam" id="PF13229">
    <property type="entry name" value="Beta_helix"/>
    <property type="match status" value="1"/>
</dbReference>
<dbReference type="GO" id="GO:0016837">
    <property type="term" value="F:carbon-oxygen lyase activity, acting on polysaccharides"/>
    <property type="evidence" value="ECO:0007669"/>
    <property type="project" value="TreeGrafter"/>
</dbReference>
<dbReference type="EMBL" id="VBOZ01000011">
    <property type="protein sequence ID" value="TMQ65715.1"/>
    <property type="molecule type" value="Genomic_DNA"/>
</dbReference>
<proteinExistence type="predicted"/>
<feature type="domain" description="FlgD/Vpr Ig-like" evidence="5">
    <location>
        <begin position="500"/>
        <end position="550"/>
    </location>
</feature>
<accession>A0A538TQ59</accession>
<evidence type="ECO:0000256" key="1">
    <source>
        <dbReference type="ARBA" id="ARBA00004613"/>
    </source>
</evidence>
<dbReference type="GO" id="GO:0005576">
    <property type="term" value="C:extracellular region"/>
    <property type="evidence" value="ECO:0007669"/>
    <property type="project" value="UniProtKB-SubCell"/>
</dbReference>
<dbReference type="SMART" id="SM00710">
    <property type="entry name" value="PbH1"/>
    <property type="match status" value="8"/>
</dbReference>